<gene>
    <name evidence="1" type="ORF">NIIDMKKI_36110</name>
</gene>
<reference evidence="1 2" key="1">
    <citation type="submission" date="2020-07" db="EMBL/GenBank/DDBJ databases">
        <title>Mycobacterium kansasii (former subtype) with zoonotic potential isolated from diseased indoor pet cat, Japan.</title>
        <authorList>
            <person name="Fukano H."/>
            <person name="Terazono T."/>
            <person name="Hoshino Y."/>
        </authorList>
    </citation>
    <scope>NUCLEOTIDE SEQUENCE [LARGE SCALE GENOMIC DNA]</scope>
    <source>
        <strain evidence="1 2">Kuro-I</strain>
    </source>
</reference>
<dbReference type="Proteomes" id="UP000516380">
    <property type="component" value="Chromosome"/>
</dbReference>
<organism evidence="1 2">
    <name type="scientific">Mycobacterium kansasii</name>
    <dbReference type="NCBI Taxonomy" id="1768"/>
    <lineage>
        <taxon>Bacteria</taxon>
        <taxon>Bacillati</taxon>
        <taxon>Actinomycetota</taxon>
        <taxon>Actinomycetes</taxon>
        <taxon>Mycobacteriales</taxon>
        <taxon>Mycobacteriaceae</taxon>
        <taxon>Mycobacterium</taxon>
    </lineage>
</organism>
<name>A0A7G1IF76_MYCKA</name>
<proteinExistence type="predicted"/>
<dbReference type="EMBL" id="AP023343">
    <property type="protein sequence ID" value="BCI88405.1"/>
    <property type="molecule type" value="Genomic_DNA"/>
</dbReference>
<protein>
    <submittedName>
        <fullName evidence="1">Uncharacterized protein</fullName>
    </submittedName>
</protein>
<dbReference type="AlphaFoldDB" id="A0A7G1IF76"/>
<sequence length="66" mass="7160">MHSKGFEYMRLSNQIEGLISNFERVVDGFLAGLPYDKLVPAITQTNTTIDVPIADLGFTAGVSATQ</sequence>
<accession>A0A7G1IF76</accession>
<keyword evidence="2" id="KW-1185">Reference proteome</keyword>
<evidence type="ECO:0000313" key="2">
    <source>
        <dbReference type="Proteomes" id="UP000516380"/>
    </source>
</evidence>
<evidence type="ECO:0000313" key="1">
    <source>
        <dbReference type="EMBL" id="BCI88405.1"/>
    </source>
</evidence>